<organism evidence="2 3">
    <name type="scientific">Spirosoma liriopis</name>
    <dbReference type="NCBI Taxonomy" id="2937440"/>
    <lineage>
        <taxon>Bacteria</taxon>
        <taxon>Pseudomonadati</taxon>
        <taxon>Bacteroidota</taxon>
        <taxon>Cytophagia</taxon>
        <taxon>Cytophagales</taxon>
        <taxon>Cytophagaceae</taxon>
        <taxon>Spirosoma</taxon>
    </lineage>
</organism>
<keyword evidence="1" id="KW-0812">Transmembrane</keyword>
<dbReference type="NCBIfam" id="TIGR03793">
    <property type="entry name" value="leader_NHLP"/>
    <property type="match status" value="1"/>
</dbReference>
<evidence type="ECO:0000313" key="2">
    <source>
        <dbReference type="EMBL" id="MCK8496020.1"/>
    </source>
</evidence>
<comment type="caution">
    <text evidence="2">The sequence shown here is derived from an EMBL/GenBank/DDBJ whole genome shotgun (WGS) entry which is preliminary data.</text>
</comment>
<dbReference type="EMBL" id="JALPRF010000014">
    <property type="protein sequence ID" value="MCK8496020.1"/>
    <property type="molecule type" value="Genomic_DNA"/>
</dbReference>
<dbReference type="Proteomes" id="UP001202180">
    <property type="component" value="Unassembled WGS sequence"/>
</dbReference>
<gene>
    <name evidence="2" type="ORF">M0L20_29410</name>
</gene>
<keyword evidence="1" id="KW-1133">Transmembrane helix</keyword>
<dbReference type="RefSeq" id="WP_248480860.1">
    <property type="nucleotide sequence ID" value="NZ_JALPRF010000014.1"/>
</dbReference>
<dbReference type="SUPFAM" id="SSF56209">
    <property type="entry name" value="Nitrile hydratase alpha chain"/>
    <property type="match status" value="1"/>
</dbReference>
<dbReference type="InterPro" id="IPR022513">
    <property type="entry name" value="TOMM_pelo"/>
</dbReference>
<evidence type="ECO:0000313" key="3">
    <source>
        <dbReference type="Proteomes" id="UP001202180"/>
    </source>
</evidence>
<proteinExistence type="predicted"/>
<keyword evidence="1" id="KW-0472">Membrane</keyword>
<reference evidence="2 3" key="1">
    <citation type="submission" date="2022-04" db="EMBL/GenBank/DDBJ databases">
        <title>Spirosoma sp. strain RP8 genome sequencing and assembly.</title>
        <authorList>
            <person name="Jung Y."/>
        </authorList>
    </citation>
    <scope>NUCLEOTIDE SEQUENCE [LARGE SCALE GENOMIC DNA]</scope>
    <source>
        <strain evidence="2 3">RP8</strain>
    </source>
</reference>
<accession>A0ABT0HV09</accession>
<dbReference type="Gene3D" id="3.90.330.10">
    <property type="entry name" value="Nitrile hydratase alpha /Thiocyanate hydrolase gamma"/>
    <property type="match status" value="1"/>
</dbReference>
<protein>
    <submittedName>
        <fullName evidence="2">NHLP leader peptide family RiPP</fullName>
    </submittedName>
</protein>
<sequence length="118" mass="12957">MEYTQDQKMYAQIVKKAWEDATFKKDLVANPVNAIEQLGYKIDLPQGHTVIVNDQTSEAVTYINIPRQPQLDSLELTDEQLEMVNGGEFVVAIAIGGAFLTGMGVGVAIYAATHQKAE</sequence>
<evidence type="ECO:0000256" key="1">
    <source>
        <dbReference type="SAM" id="Phobius"/>
    </source>
</evidence>
<keyword evidence="3" id="KW-1185">Reference proteome</keyword>
<dbReference type="InterPro" id="IPR036648">
    <property type="entry name" value="CN_Hdrase_a/SCN_Hdrase_g_sf"/>
</dbReference>
<feature type="transmembrane region" description="Helical" evidence="1">
    <location>
        <begin position="89"/>
        <end position="112"/>
    </location>
</feature>
<name>A0ABT0HV09_9BACT</name>